<dbReference type="EMBL" id="JAFCMP010000112">
    <property type="protein sequence ID" value="KAG5186281.1"/>
    <property type="molecule type" value="Genomic_DNA"/>
</dbReference>
<evidence type="ECO:0000313" key="3">
    <source>
        <dbReference type="Proteomes" id="UP000664859"/>
    </source>
</evidence>
<gene>
    <name evidence="2" type="ORF">JKP88DRAFT_240890</name>
</gene>
<organism evidence="2 3">
    <name type="scientific">Tribonema minus</name>
    <dbReference type="NCBI Taxonomy" id="303371"/>
    <lineage>
        <taxon>Eukaryota</taxon>
        <taxon>Sar</taxon>
        <taxon>Stramenopiles</taxon>
        <taxon>Ochrophyta</taxon>
        <taxon>PX clade</taxon>
        <taxon>Xanthophyceae</taxon>
        <taxon>Tribonematales</taxon>
        <taxon>Tribonemataceae</taxon>
        <taxon>Tribonema</taxon>
    </lineage>
</organism>
<evidence type="ECO:0000256" key="1">
    <source>
        <dbReference type="SAM" id="MobiDB-lite"/>
    </source>
</evidence>
<feature type="region of interest" description="Disordered" evidence="1">
    <location>
        <begin position="66"/>
        <end position="100"/>
    </location>
</feature>
<feature type="compositionally biased region" description="Basic residues" evidence="1">
    <location>
        <begin position="80"/>
        <end position="96"/>
    </location>
</feature>
<sequence>MALREQAMRTYHDLGLKSADRSMLPPAGYPLGEMHPGDGPGADIDYLIDTNTSSLQFNTSNLAYNDHYSKGESAPQTNAKRFRPHRRSSPLRRKGGNTRECPLLLSYGDATPRPLDSHPSTAGLLTHSLAAQPAYDWELNDAYDMPRDTSVPPADGNNRFDIGENWAYSQSLRPRVDIEQSAQDQALLDFKGSHDSTYRKKQESGRERIRVTASDDYLNSKKGTTSPFMLDVGQHYF</sequence>
<dbReference type="AlphaFoldDB" id="A0A836CK06"/>
<keyword evidence="3" id="KW-1185">Reference proteome</keyword>
<dbReference type="Proteomes" id="UP000664859">
    <property type="component" value="Unassembled WGS sequence"/>
</dbReference>
<name>A0A836CK06_9STRA</name>
<accession>A0A836CK06</accession>
<reference evidence="2" key="1">
    <citation type="submission" date="2021-02" db="EMBL/GenBank/DDBJ databases">
        <title>First Annotated Genome of the Yellow-green Alga Tribonema minus.</title>
        <authorList>
            <person name="Mahan K.M."/>
        </authorList>
    </citation>
    <scope>NUCLEOTIDE SEQUENCE</scope>
    <source>
        <strain evidence="2">UTEX B ZZ1240</strain>
    </source>
</reference>
<proteinExistence type="predicted"/>
<evidence type="ECO:0000313" key="2">
    <source>
        <dbReference type="EMBL" id="KAG5186281.1"/>
    </source>
</evidence>
<protein>
    <submittedName>
        <fullName evidence="2">Uncharacterized protein</fullName>
    </submittedName>
</protein>
<comment type="caution">
    <text evidence="2">The sequence shown here is derived from an EMBL/GenBank/DDBJ whole genome shotgun (WGS) entry which is preliminary data.</text>
</comment>